<accession>C7J0T6</accession>
<reference evidence="1 2" key="1">
    <citation type="journal article" date="2005" name="Nature">
        <title>The map-based sequence of the rice genome.</title>
        <authorList>
            <consortium name="International rice genome sequencing project (IRGSP)"/>
            <person name="Matsumoto T."/>
            <person name="Wu J."/>
            <person name="Kanamori H."/>
            <person name="Katayose Y."/>
            <person name="Fujisawa M."/>
            <person name="Namiki N."/>
            <person name="Mizuno H."/>
            <person name="Yamamoto K."/>
            <person name="Antonio B.A."/>
            <person name="Baba T."/>
            <person name="Sakata K."/>
            <person name="Nagamura Y."/>
            <person name="Aoki H."/>
            <person name="Arikawa K."/>
            <person name="Arita K."/>
            <person name="Bito T."/>
            <person name="Chiden Y."/>
            <person name="Fujitsuka N."/>
            <person name="Fukunaka R."/>
            <person name="Hamada M."/>
            <person name="Harada C."/>
            <person name="Hayashi A."/>
            <person name="Hijishita S."/>
            <person name="Honda M."/>
            <person name="Hosokawa S."/>
            <person name="Ichikawa Y."/>
            <person name="Idonuma A."/>
            <person name="Iijima M."/>
            <person name="Ikeda M."/>
            <person name="Ikeno M."/>
            <person name="Ito K."/>
            <person name="Ito S."/>
            <person name="Ito T."/>
            <person name="Ito Y."/>
            <person name="Ito Y."/>
            <person name="Iwabuchi A."/>
            <person name="Kamiya K."/>
            <person name="Karasawa W."/>
            <person name="Kurita K."/>
            <person name="Katagiri S."/>
            <person name="Kikuta A."/>
            <person name="Kobayashi H."/>
            <person name="Kobayashi N."/>
            <person name="Machita K."/>
            <person name="Maehara T."/>
            <person name="Masukawa M."/>
            <person name="Mizubayashi T."/>
            <person name="Mukai Y."/>
            <person name="Nagasaki H."/>
            <person name="Nagata Y."/>
            <person name="Naito S."/>
            <person name="Nakashima M."/>
            <person name="Nakama Y."/>
            <person name="Nakamichi Y."/>
            <person name="Nakamura M."/>
            <person name="Meguro A."/>
            <person name="Negishi M."/>
            <person name="Ohta I."/>
            <person name="Ohta T."/>
            <person name="Okamoto M."/>
            <person name="Ono N."/>
            <person name="Saji S."/>
            <person name="Sakaguchi M."/>
            <person name="Sakai K."/>
            <person name="Shibata M."/>
            <person name="Shimokawa T."/>
            <person name="Song J."/>
            <person name="Takazaki Y."/>
            <person name="Terasawa K."/>
            <person name="Tsugane M."/>
            <person name="Tsuji K."/>
            <person name="Ueda S."/>
            <person name="Waki K."/>
            <person name="Yamagata H."/>
            <person name="Yamamoto M."/>
            <person name="Yamamoto S."/>
            <person name="Yamane H."/>
            <person name="Yoshiki S."/>
            <person name="Yoshihara R."/>
            <person name="Yukawa K."/>
            <person name="Zhong H."/>
            <person name="Yano M."/>
            <person name="Yuan Q."/>
            <person name="Ouyang S."/>
            <person name="Liu J."/>
            <person name="Jones K.M."/>
            <person name="Gansberger K."/>
            <person name="Moffat K."/>
            <person name="Hill J."/>
            <person name="Bera J."/>
            <person name="Fadrosh D."/>
            <person name="Jin S."/>
            <person name="Johri S."/>
            <person name="Kim M."/>
            <person name="Overton L."/>
            <person name="Reardon M."/>
            <person name="Tsitrin T."/>
            <person name="Vuong H."/>
            <person name="Weaver B."/>
            <person name="Ciecko A."/>
            <person name="Tallon L."/>
            <person name="Jackson J."/>
            <person name="Pai G."/>
            <person name="Aken S.V."/>
            <person name="Utterback T."/>
            <person name="Reidmuller S."/>
            <person name="Feldblyum T."/>
            <person name="Hsiao J."/>
            <person name="Zismann V."/>
            <person name="Iobst S."/>
            <person name="de Vazeille A.R."/>
            <person name="Buell C.R."/>
            <person name="Ying K."/>
            <person name="Li Y."/>
            <person name="Lu T."/>
            <person name="Huang Y."/>
            <person name="Zhao Q."/>
            <person name="Feng Q."/>
            <person name="Zhang L."/>
            <person name="Zhu J."/>
            <person name="Weng Q."/>
            <person name="Mu J."/>
            <person name="Lu Y."/>
            <person name="Fan D."/>
            <person name="Liu Y."/>
            <person name="Guan J."/>
            <person name="Zhang Y."/>
            <person name="Yu S."/>
            <person name="Liu X."/>
            <person name="Zhang Y."/>
            <person name="Hong G."/>
            <person name="Han B."/>
            <person name="Choisne N."/>
            <person name="Demange N."/>
            <person name="Orjeda G."/>
            <person name="Samain S."/>
            <person name="Cattolico L."/>
            <person name="Pelletier E."/>
            <person name="Couloux A."/>
            <person name="Segurens B."/>
            <person name="Wincker P."/>
            <person name="D'Hont A."/>
            <person name="Scarpelli C."/>
            <person name="Weissenbach J."/>
            <person name="Salanoubat M."/>
            <person name="Quetier F."/>
            <person name="Yu Y."/>
            <person name="Kim H.R."/>
            <person name="Rambo T."/>
            <person name="Currie J."/>
            <person name="Collura K."/>
            <person name="Luo M."/>
            <person name="Yang T."/>
            <person name="Ammiraju J.S.S."/>
            <person name="Engler F."/>
            <person name="Soderlund C."/>
            <person name="Wing R.A."/>
            <person name="Palmer L.E."/>
            <person name="de la Bastide M."/>
            <person name="Spiegel L."/>
            <person name="Nascimento L."/>
            <person name="Zutavern T."/>
            <person name="O'Shaughnessy A."/>
            <person name="Dike S."/>
            <person name="Dedhia N."/>
            <person name="Preston R."/>
            <person name="Balija V."/>
            <person name="McCombie W.R."/>
            <person name="Chow T."/>
            <person name="Chen H."/>
            <person name="Chung M."/>
            <person name="Chen C."/>
            <person name="Shaw J."/>
            <person name="Wu H."/>
            <person name="Hsiao K."/>
            <person name="Chao Y."/>
            <person name="Chu M."/>
            <person name="Cheng C."/>
            <person name="Hour A."/>
            <person name="Lee P."/>
            <person name="Lin S."/>
            <person name="Lin Y."/>
            <person name="Liou J."/>
            <person name="Liu S."/>
            <person name="Hsing Y."/>
            <person name="Raghuvanshi S."/>
            <person name="Mohanty A."/>
            <person name="Bharti A.K."/>
            <person name="Gaur A."/>
            <person name="Gupta V."/>
            <person name="Kumar D."/>
            <person name="Ravi V."/>
            <person name="Vij S."/>
            <person name="Kapur A."/>
            <person name="Khurana P."/>
            <person name="Khurana P."/>
            <person name="Khurana J.P."/>
            <person name="Tyagi A.K."/>
            <person name="Gaikwad K."/>
            <person name="Singh A."/>
            <person name="Dalal V."/>
            <person name="Srivastava S."/>
            <person name="Dixit A."/>
            <person name="Pal A.K."/>
            <person name="Ghazi I.A."/>
            <person name="Yadav M."/>
            <person name="Pandit A."/>
            <person name="Bhargava A."/>
            <person name="Sureshbabu K."/>
            <person name="Batra K."/>
            <person name="Sharma T.R."/>
            <person name="Mohapatra T."/>
            <person name="Singh N.K."/>
            <person name="Messing J."/>
            <person name="Nelson A.B."/>
            <person name="Fuks G."/>
            <person name="Kavchok S."/>
            <person name="Keizer G."/>
            <person name="Linton E."/>
            <person name="Llaca V."/>
            <person name="Song R."/>
            <person name="Tanyolac B."/>
            <person name="Young S."/>
            <person name="Ho-Il K."/>
            <person name="Hahn J.H."/>
            <person name="Sangsakoo G."/>
            <person name="Vanavichit A."/>
            <person name="de Mattos Luiz.A.T."/>
            <person name="Zimmer P.D."/>
            <person name="Malone G."/>
            <person name="Dellagostin O."/>
            <person name="de Oliveira A.C."/>
            <person name="Bevan M."/>
            <person name="Bancroft I."/>
            <person name="Minx P."/>
            <person name="Cordum H."/>
            <person name="Wilson R."/>
            <person name="Cheng Z."/>
            <person name="Jin W."/>
            <person name="Jiang J."/>
            <person name="Leong S.A."/>
            <person name="Iwama H."/>
            <person name="Gojobori T."/>
            <person name="Itoh T."/>
            <person name="Niimura Y."/>
            <person name="Fujii Y."/>
            <person name="Habara T."/>
            <person name="Sakai H."/>
            <person name="Sato Y."/>
            <person name="Wilson G."/>
            <person name="Kumar K."/>
            <person name="McCouch S."/>
            <person name="Juretic N."/>
            <person name="Hoen D."/>
            <person name="Wright S."/>
            <person name="Bruskiewich R."/>
            <person name="Bureau T."/>
            <person name="Miyao A."/>
            <person name="Hirochika H."/>
            <person name="Nishikawa T."/>
            <person name="Kadowaki K."/>
            <person name="Sugiura M."/>
            <person name="Burr B."/>
            <person name="Sasaki T."/>
        </authorList>
    </citation>
    <scope>NUCLEOTIDE SEQUENCE [LARGE SCALE GENOMIC DNA]</scope>
    <source>
        <strain evidence="2">cv. Nipponbare</strain>
    </source>
</reference>
<dbReference type="Proteomes" id="UP000000763">
    <property type="component" value="Chromosome 4"/>
</dbReference>
<dbReference type="AlphaFoldDB" id="C7J0T6"/>
<protein>
    <submittedName>
        <fullName evidence="1">Os04g0692500 protein</fullName>
    </submittedName>
</protein>
<dbReference type="EMBL" id="AP008210">
    <property type="protein sequence ID" value="BAH92888.1"/>
    <property type="molecule type" value="Genomic_DNA"/>
</dbReference>
<name>C7J0T6_ORYSJ</name>
<feature type="non-terminal residue" evidence="1">
    <location>
        <position position="1"/>
    </location>
</feature>
<evidence type="ECO:0000313" key="2">
    <source>
        <dbReference type="Proteomes" id="UP000000763"/>
    </source>
</evidence>
<dbReference type="KEGG" id="dosa:Os04g0692500"/>
<organism evidence="1 2">
    <name type="scientific">Oryza sativa subsp. japonica</name>
    <name type="common">Rice</name>
    <dbReference type="NCBI Taxonomy" id="39947"/>
    <lineage>
        <taxon>Eukaryota</taxon>
        <taxon>Viridiplantae</taxon>
        <taxon>Streptophyta</taxon>
        <taxon>Embryophyta</taxon>
        <taxon>Tracheophyta</taxon>
        <taxon>Spermatophyta</taxon>
        <taxon>Magnoliopsida</taxon>
        <taxon>Liliopsida</taxon>
        <taxon>Poales</taxon>
        <taxon>Poaceae</taxon>
        <taxon>BOP clade</taxon>
        <taxon>Oryzoideae</taxon>
        <taxon>Oryzeae</taxon>
        <taxon>Oryzinae</taxon>
        <taxon>Oryza</taxon>
        <taxon>Oryza sativa</taxon>
    </lineage>
</organism>
<gene>
    <name evidence="1" type="ordered locus">Os04g0692500</name>
</gene>
<sequence>HSRAVVGIFTCRLLIQLSFRNLKMEAGMYQQQMVMILRNHGSGFVLLGKFQGNRLKHLQGQLGKCDGLHLH</sequence>
<evidence type="ECO:0000313" key="1">
    <source>
        <dbReference type="EMBL" id="BAH92888.1"/>
    </source>
</evidence>
<reference evidence="2" key="2">
    <citation type="journal article" date="2008" name="Nucleic Acids Res.">
        <title>The rice annotation project database (RAP-DB): 2008 update.</title>
        <authorList>
            <consortium name="The rice annotation project (RAP)"/>
        </authorList>
    </citation>
    <scope>GENOME REANNOTATION</scope>
    <source>
        <strain evidence="2">cv. Nipponbare</strain>
    </source>
</reference>
<proteinExistence type="predicted"/>